<dbReference type="OrthoDB" id="2867507at2759"/>
<dbReference type="SUPFAM" id="SSF52518">
    <property type="entry name" value="Thiamin diphosphate-binding fold (THDP-binding)"/>
    <property type="match status" value="2"/>
</dbReference>
<dbReference type="InterPro" id="IPR012001">
    <property type="entry name" value="Thiamin_PyroP_enz_TPP-bd_dom"/>
</dbReference>
<organism evidence="5">
    <name type="scientific">Grosmannia clavigera (strain kw1407 / UAMH 11150)</name>
    <name type="common">Blue stain fungus</name>
    <name type="synonym">Graphiocladiella clavigera</name>
    <dbReference type="NCBI Taxonomy" id="655863"/>
    <lineage>
        <taxon>Eukaryota</taxon>
        <taxon>Fungi</taxon>
        <taxon>Dikarya</taxon>
        <taxon>Ascomycota</taxon>
        <taxon>Pezizomycotina</taxon>
        <taxon>Sordariomycetes</taxon>
        <taxon>Sordariomycetidae</taxon>
        <taxon>Ophiostomatales</taxon>
        <taxon>Ophiostomataceae</taxon>
        <taxon>Leptographium</taxon>
    </lineage>
</organism>
<dbReference type="InterPro" id="IPR049756">
    <property type="entry name" value="PlcA-like_dom"/>
</dbReference>
<dbReference type="GO" id="GO:0030246">
    <property type="term" value="F:carbohydrate binding"/>
    <property type="evidence" value="ECO:0007669"/>
    <property type="project" value="InterPro"/>
</dbReference>
<dbReference type="Pfam" id="PF02776">
    <property type="entry name" value="TPP_enzyme_N"/>
    <property type="match status" value="1"/>
</dbReference>
<evidence type="ECO:0000313" key="4">
    <source>
        <dbReference type="EMBL" id="EFX00095.1"/>
    </source>
</evidence>
<reference evidence="4 5" key="1">
    <citation type="journal article" date="2011" name="Proc. Natl. Acad. Sci. U.S.A.">
        <title>Genome and transcriptome analyses of the mountain pine beetle-fungal symbiont Grosmannia clavigera, a lodgepole pine pathogen.</title>
        <authorList>
            <person name="DiGuistini S."/>
            <person name="Wang Y."/>
            <person name="Liao N.Y."/>
            <person name="Taylor G."/>
            <person name="Tanguay P."/>
            <person name="Feau N."/>
            <person name="Henrissat B."/>
            <person name="Chan S.K."/>
            <person name="Hesse-Orce U."/>
            <person name="Alamouti S.M."/>
            <person name="Tsui C.K.M."/>
            <person name="Docking R.T."/>
            <person name="Levasseur A."/>
            <person name="Haridas S."/>
            <person name="Robertson G."/>
            <person name="Birol I."/>
            <person name="Holt R.A."/>
            <person name="Marra M.A."/>
            <person name="Hamelin R.C."/>
            <person name="Hirst M."/>
            <person name="Jones S.J.M."/>
            <person name="Bohlmann J."/>
            <person name="Breuil C."/>
        </authorList>
    </citation>
    <scope>NUCLEOTIDE SEQUENCE [LARGE SCALE GENOMIC DNA]</scope>
    <source>
        <strain evidence="5">kw1407 / UAMH 11150</strain>
    </source>
</reference>
<dbReference type="eggNOG" id="KOG1185">
    <property type="taxonomic scope" value="Eukaryota"/>
</dbReference>
<evidence type="ECO:0000313" key="5">
    <source>
        <dbReference type="Proteomes" id="UP000007796"/>
    </source>
</evidence>
<dbReference type="GO" id="GO:0009097">
    <property type="term" value="P:isoleucine biosynthetic process"/>
    <property type="evidence" value="ECO:0007669"/>
    <property type="project" value="TreeGrafter"/>
</dbReference>
<dbReference type="SUPFAM" id="SSF52467">
    <property type="entry name" value="DHS-like NAD/FAD-binding domain"/>
    <property type="match status" value="1"/>
</dbReference>
<dbReference type="InterPro" id="IPR045229">
    <property type="entry name" value="TPP_enz"/>
</dbReference>
<evidence type="ECO:0000259" key="3">
    <source>
        <dbReference type="PROSITE" id="PS51304"/>
    </source>
</evidence>
<dbReference type="GO" id="GO:0050660">
    <property type="term" value="F:flavin adenine dinucleotide binding"/>
    <property type="evidence" value="ECO:0007669"/>
    <property type="project" value="TreeGrafter"/>
</dbReference>
<comment type="similarity">
    <text evidence="1">Belongs to the TPP enzyme family.</text>
</comment>
<dbReference type="CDD" id="cd02002">
    <property type="entry name" value="TPP_BFDC"/>
    <property type="match status" value="1"/>
</dbReference>
<dbReference type="GO" id="GO:0003984">
    <property type="term" value="F:acetolactate synthase activity"/>
    <property type="evidence" value="ECO:0007669"/>
    <property type="project" value="TreeGrafter"/>
</dbReference>
<dbReference type="GO" id="GO:0005948">
    <property type="term" value="C:acetolactate synthase complex"/>
    <property type="evidence" value="ECO:0007669"/>
    <property type="project" value="TreeGrafter"/>
</dbReference>
<dbReference type="SUPFAM" id="SSF49899">
    <property type="entry name" value="Concanavalin A-like lectins/glucanases"/>
    <property type="match status" value="1"/>
</dbReference>
<dbReference type="Pfam" id="PF00205">
    <property type="entry name" value="TPP_enzyme_M"/>
    <property type="match status" value="1"/>
</dbReference>
<dbReference type="GeneID" id="25980603"/>
<accession>F0XQC8</accession>
<dbReference type="PANTHER" id="PTHR18968">
    <property type="entry name" value="THIAMINE PYROPHOSPHATE ENZYMES"/>
    <property type="match status" value="1"/>
</dbReference>
<dbReference type="InterPro" id="IPR011766">
    <property type="entry name" value="TPP_enzyme_TPP-bd"/>
</dbReference>
<dbReference type="STRING" id="655863.F0XQC8"/>
<dbReference type="HOGENOM" id="CLU_246540_0_0_1"/>
<dbReference type="GO" id="GO:0005739">
    <property type="term" value="C:mitochondrion"/>
    <property type="evidence" value="ECO:0007669"/>
    <property type="project" value="TreeGrafter"/>
</dbReference>
<dbReference type="InterPro" id="IPR001079">
    <property type="entry name" value="Galectin_CRD"/>
</dbReference>
<dbReference type="Gene3D" id="3.40.50.1220">
    <property type="entry name" value="TPP-binding domain"/>
    <property type="match status" value="1"/>
</dbReference>
<dbReference type="SUPFAM" id="SSF89372">
    <property type="entry name" value="Fucose-specific lectin"/>
    <property type="match status" value="1"/>
</dbReference>
<dbReference type="InterPro" id="IPR012000">
    <property type="entry name" value="Thiamin_PyroP_enz_cen_dom"/>
</dbReference>
<keyword evidence="5" id="KW-1185">Reference proteome</keyword>
<dbReference type="Gene3D" id="2.120.10.70">
    <property type="entry name" value="Fucose-specific lectin"/>
    <property type="match status" value="1"/>
</dbReference>
<name>F0XQC8_GROCL</name>
<dbReference type="CDD" id="cd07035">
    <property type="entry name" value="TPP_PYR_POX_like"/>
    <property type="match status" value="1"/>
</dbReference>
<feature type="domain" description="Galectin" evidence="3">
    <location>
        <begin position="836"/>
        <end position="985"/>
    </location>
</feature>
<evidence type="ECO:0000256" key="2">
    <source>
        <dbReference type="ARBA" id="ARBA00023052"/>
    </source>
</evidence>
<dbReference type="InterPro" id="IPR029035">
    <property type="entry name" value="DHS-like_NAD/FAD-binding_dom"/>
</dbReference>
<dbReference type="Gene3D" id="2.60.120.200">
    <property type="match status" value="1"/>
</dbReference>
<protein>
    <submittedName>
        <fullName evidence="4">Acetolactate synthase</fullName>
    </submittedName>
</protein>
<evidence type="ECO:0000256" key="1">
    <source>
        <dbReference type="ARBA" id="ARBA00007812"/>
    </source>
</evidence>
<dbReference type="RefSeq" id="XP_014169577.1">
    <property type="nucleotide sequence ID" value="XM_014314102.1"/>
</dbReference>
<gene>
    <name evidence="4" type="ORF">CMQ_7097</name>
</gene>
<dbReference type="InterPro" id="IPR029061">
    <property type="entry name" value="THDP-binding"/>
</dbReference>
<dbReference type="Gene3D" id="3.40.50.970">
    <property type="match status" value="2"/>
</dbReference>
<dbReference type="Proteomes" id="UP000007796">
    <property type="component" value="Unassembled WGS sequence"/>
</dbReference>
<dbReference type="GO" id="GO:0000287">
    <property type="term" value="F:magnesium ion binding"/>
    <property type="evidence" value="ECO:0007669"/>
    <property type="project" value="InterPro"/>
</dbReference>
<keyword evidence="2" id="KW-0786">Thiamine pyrophosphate</keyword>
<dbReference type="InParanoid" id="F0XQC8"/>
<proteinExistence type="inferred from homology"/>
<dbReference type="InterPro" id="IPR013320">
    <property type="entry name" value="ConA-like_dom_sf"/>
</dbReference>
<dbReference type="CDD" id="cd22893">
    <property type="entry name" value="PlcA-like"/>
    <property type="match status" value="1"/>
</dbReference>
<dbReference type="GO" id="GO:0030976">
    <property type="term" value="F:thiamine pyrophosphate binding"/>
    <property type="evidence" value="ECO:0007669"/>
    <property type="project" value="InterPro"/>
</dbReference>
<dbReference type="GO" id="GO:0009099">
    <property type="term" value="P:L-valine biosynthetic process"/>
    <property type="evidence" value="ECO:0007669"/>
    <property type="project" value="TreeGrafter"/>
</dbReference>
<dbReference type="PANTHER" id="PTHR18968:SF164">
    <property type="entry name" value="PYRUVATE DECARBOXYLASE"/>
    <property type="match status" value="1"/>
</dbReference>
<dbReference type="NCBIfam" id="NF006203">
    <property type="entry name" value="PRK08327.1"/>
    <property type="match status" value="1"/>
</dbReference>
<dbReference type="PROSITE" id="PS51304">
    <property type="entry name" value="GALECTIN"/>
    <property type="match status" value="1"/>
</dbReference>
<dbReference type="Pfam" id="PF02775">
    <property type="entry name" value="TPP_enzyme_C"/>
    <property type="match status" value="1"/>
</dbReference>
<sequence length="1547" mass="170949">MYTTSFAFFEALWDAGVSHCFVNLGSDHPSIIEAMVKGQRERKGKFPRFITCPNEMVAMSMADGYARLTGKPQCVIVHVDVGTQGLGAAVHNSSTGRAPVLVFAGLSPFTLDGELRGTRTEYIHWIQDVPDQKQIIGQYCRYTAELKTGRNVKQMVNRALSFARSAPAGPVYLCGAREVMEEEIQPYELNQDHWKPVQLGGLPESSVEDIAEALSKAKEPLIITGYSGRNQATAPALVKLADAVPKLRVLDTGGSDMCFPANHPAWLGLRFGNHDAIRTADVILVLDCDVPWIPTQCSPPTDARVFHIDCDPLKRMMPVFYIAAEQRILADSLASIEQISAYLEKSGPKVDAEAKEARVQAHKALLASYESKAKPLADGGFGVGHLTRVLRDTCPTDTIWAIEAVTSTGFVHDNLQPSLPGQWINCGGGGLGWSGGGALGIKLATDYENGGPGKGKFVCQIVGDGTFLFSVPGSVYWISRRYNIPVLTIVLNNKGWNAPRRSLLLVHPDGLGAGASNEEINISFDPSPDYSGIAKAAAGGNLFTARVDQTSELQAVLKQAVDSVLSGQSAVIDIKIDRDGLLLAGMAIRYWKEEDVEPWSALDWETIKSFLWIGYDICWAKSLQQGNEYITKGIQKDALEDVTIIYEFLPQLIWTLMQEKKITVTEEAPHLRPPEFGEVHRNLFLCLASYSRKLDQSYPERMEAWQQVDRCLQRNGFDKLENQKTICEAVYNRLAGFIKARDGFNAMILTKAYMDVDHRAENGGFAKNNCRSIPASEVSPQMWLVNFGSNDTEATRSKKAQCGVRVIFLMAAGETPRKSLPQWSQFGTPYYLIKGTTVKLLKPVETGGMVSFQSSYWEWNTSRSVSDNTTLNLHNNAGDFLLHISLRQSRNTVVLNSRHVDGNWGPDEVFQLRDTFVGSNYSISVRIHYDGYELLFSYQPAAYYKRRIAGVVSSVSYNANTANYSPLSEALIVSVFDSIEQLTQTNQLANCETPGDSYGRPNARTITTRPAFKRGASFAATPGKMTKDNLDKSTVTAKDHAFILENQLTVTYGQISSLAGDFYGTHEPISDGFSDEDQADRFVKAYNTLASRYAGQPAEAIEILKIMKKEISAVNDAIANHENPSEAYSSLPDETWAYEKLTMFRRGQPSYLGLAWRNWDHFGEDARTAYNAGHSKALEVAIAGDLEKAYAMNAFADHFLEDLFSAGHLRTPRRLLHSDKVSIPDYCAKLMYDEDNAIGLSVTNPNGETWTAYGDKSGLDPENDENKRRCVKALQTSANEVYMAWKKKKQPSRYSYGAWAHAPTLESAQGEQALAPLIRDGKRRAAIRKRGAWSFTESWTCAGTALECANSGWWSYPITIDGTSGPLRGTDIAVTATDSMKCKVYYQDAQGVICEYVNDSGWSVTTSPTFSAKMFSPLAVVSFDLGKQEYCYNAASWVKGAVLPLAHTGTSLAASITEFRWNGEWTSDGTVLEPLEIGRCTAAFQWDGGSCIRFYYQGDDDGLWEQCQNQDGPWFTGAFNNATGGRRGVDKARRTIQYTADENAERN</sequence>
<dbReference type="EMBL" id="GL629801">
    <property type="protein sequence ID" value="EFX00095.1"/>
    <property type="molecule type" value="Genomic_DNA"/>
</dbReference>